<evidence type="ECO:0000313" key="3">
    <source>
        <dbReference type="Proteomes" id="UP000808914"/>
    </source>
</evidence>
<protein>
    <submittedName>
        <fullName evidence="2">Uncharacterized protein</fullName>
    </submittedName>
</protein>
<comment type="caution">
    <text evidence="2">The sequence shown here is derived from an EMBL/GenBank/DDBJ whole genome shotgun (WGS) entry which is preliminary data.</text>
</comment>
<proteinExistence type="predicted"/>
<feature type="compositionally biased region" description="Basic and acidic residues" evidence="1">
    <location>
        <begin position="1"/>
        <end position="10"/>
    </location>
</feature>
<reference evidence="2 3" key="1">
    <citation type="submission" date="2021-01" db="EMBL/GenBank/DDBJ databases">
        <title>Genomic Encyclopedia of Type Strains, Phase IV (KMG-IV): sequencing the most valuable type-strain genomes for metagenomic binning, comparative biology and taxonomic classification.</title>
        <authorList>
            <person name="Goeker M."/>
        </authorList>
    </citation>
    <scope>NUCLEOTIDE SEQUENCE [LARGE SCALE GENOMIC DNA]</scope>
    <source>
        <strain evidence="2 3">DSM 28236</strain>
    </source>
</reference>
<feature type="region of interest" description="Disordered" evidence="1">
    <location>
        <begin position="1"/>
        <end position="30"/>
    </location>
</feature>
<evidence type="ECO:0000313" key="2">
    <source>
        <dbReference type="EMBL" id="MBM7644178.1"/>
    </source>
</evidence>
<dbReference type="RefSeq" id="WP_205002128.1">
    <property type="nucleotide sequence ID" value="NZ_JAFBER010000001.1"/>
</dbReference>
<accession>A0ABS2PVV5</accession>
<name>A0ABS2PVV5_9BACL</name>
<feature type="compositionally biased region" description="Polar residues" evidence="1">
    <location>
        <begin position="15"/>
        <end position="30"/>
    </location>
</feature>
<organism evidence="2 3">
    <name type="scientific">Scopulibacillus daqui</name>
    <dbReference type="NCBI Taxonomy" id="1469162"/>
    <lineage>
        <taxon>Bacteria</taxon>
        <taxon>Bacillati</taxon>
        <taxon>Bacillota</taxon>
        <taxon>Bacilli</taxon>
        <taxon>Bacillales</taxon>
        <taxon>Sporolactobacillaceae</taxon>
        <taxon>Scopulibacillus</taxon>
    </lineage>
</organism>
<dbReference type="EMBL" id="JAFBER010000001">
    <property type="protein sequence ID" value="MBM7644178.1"/>
    <property type="molecule type" value="Genomic_DNA"/>
</dbReference>
<sequence>MAEKAGDRLEGIASRPSSHPKNENNAIHSVNNGKDGVYLCMARFQLANDFNFKMSQGY</sequence>
<gene>
    <name evidence="2" type="ORF">JOD45_000369</name>
</gene>
<evidence type="ECO:0000256" key="1">
    <source>
        <dbReference type="SAM" id="MobiDB-lite"/>
    </source>
</evidence>
<dbReference type="Proteomes" id="UP000808914">
    <property type="component" value="Unassembled WGS sequence"/>
</dbReference>
<keyword evidence="3" id="KW-1185">Reference proteome</keyword>